<keyword evidence="4" id="KW-0975">Bacterial flagellum</keyword>
<comment type="subcellular location">
    <subcellularLocation>
        <location evidence="1">Bacterial flagellum</location>
    </subcellularLocation>
</comment>
<keyword evidence="9" id="KW-1185">Reference proteome</keyword>
<organism evidence="8 9">
    <name type="scientific">Arcobacter porcinus</name>
    <dbReference type="NCBI Taxonomy" id="1935204"/>
    <lineage>
        <taxon>Bacteria</taxon>
        <taxon>Pseudomonadati</taxon>
        <taxon>Campylobacterota</taxon>
        <taxon>Epsilonproteobacteria</taxon>
        <taxon>Campylobacterales</taxon>
        <taxon>Arcobacteraceae</taxon>
        <taxon>Arcobacter</taxon>
    </lineage>
</organism>
<keyword evidence="8" id="KW-0969">Cilium</keyword>
<dbReference type="PANTHER" id="PTHR30288:SF0">
    <property type="entry name" value="FLAGELLAR HOOK-ASSOCIATED PROTEIN 2"/>
    <property type="match status" value="1"/>
</dbReference>
<protein>
    <recommendedName>
        <fullName evidence="6">Filament cap protein</fullName>
    </recommendedName>
    <alternativeName>
        <fullName evidence="5">Flagellar cap protein</fullName>
    </alternativeName>
</protein>
<evidence type="ECO:0000256" key="4">
    <source>
        <dbReference type="ARBA" id="ARBA00023143"/>
    </source>
</evidence>
<gene>
    <name evidence="8" type="primary">fliD</name>
    <name evidence="8" type="ORF">AAX28_01268</name>
</gene>
<feature type="domain" description="Flagellar hook-associated protein 2 N-terminal" evidence="7">
    <location>
        <begin position="18"/>
        <end position="116"/>
    </location>
</feature>
<evidence type="ECO:0000259" key="7">
    <source>
        <dbReference type="Pfam" id="PF02465"/>
    </source>
</evidence>
<evidence type="ECO:0000313" key="8">
    <source>
        <dbReference type="EMBL" id="OCL91528.1"/>
    </source>
</evidence>
<keyword evidence="8" id="KW-0282">Flagellum</keyword>
<dbReference type="Proteomes" id="UP000093159">
    <property type="component" value="Unassembled WGS sequence"/>
</dbReference>
<dbReference type="Pfam" id="PF02465">
    <property type="entry name" value="FliD_N"/>
    <property type="match status" value="1"/>
</dbReference>
<dbReference type="RefSeq" id="WP_066179210.1">
    <property type="nucleotide sequence ID" value="NZ_LDIR01000002.1"/>
</dbReference>
<evidence type="ECO:0000313" key="9">
    <source>
        <dbReference type="Proteomes" id="UP000093159"/>
    </source>
</evidence>
<evidence type="ECO:0000256" key="2">
    <source>
        <dbReference type="ARBA" id="ARBA00009764"/>
    </source>
</evidence>
<proteinExistence type="inferred from homology"/>
<comment type="caution">
    <text evidence="8">The sequence shown here is derived from an EMBL/GenBank/DDBJ whole genome shotgun (WGS) entry which is preliminary data.</text>
</comment>
<reference evidence="8 9" key="1">
    <citation type="submission" date="2015-05" db="EMBL/GenBank/DDBJ databases">
        <authorList>
            <person name="Rovetto F."/>
            <person name="Cocolin L."/>
            <person name="Illeghems K."/>
            <person name="Van Nieuwerburgh F."/>
            <person name="Houf K."/>
        </authorList>
    </citation>
    <scope>NUCLEOTIDE SEQUENCE [LARGE SCALE GENOMIC DNA]</scope>
    <source>
        <strain evidence="8 9">117434</strain>
    </source>
</reference>
<evidence type="ECO:0000256" key="1">
    <source>
        <dbReference type="ARBA" id="ARBA00004365"/>
    </source>
</evidence>
<evidence type="ECO:0000256" key="3">
    <source>
        <dbReference type="ARBA" id="ARBA00011255"/>
    </source>
</evidence>
<keyword evidence="8" id="KW-0966">Cell projection</keyword>
<dbReference type="EMBL" id="LDIR01000002">
    <property type="protein sequence ID" value="OCL91528.1"/>
    <property type="molecule type" value="Genomic_DNA"/>
</dbReference>
<name>A0ABX2YB20_9BACT</name>
<dbReference type="InterPro" id="IPR003481">
    <property type="entry name" value="FliD_N"/>
</dbReference>
<evidence type="ECO:0000256" key="5">
    <source>
        <dbReference type="ARBA" id="ARBA00033074"/>
    </source>
</evidence>
<dbReference type="PANTHER" id="PTHR30288">
    <property type="entry name" value="FLAGELLAR CAP/ASSEMBLY PROTEIN FLID"/>
    <property type="match status" value="1"/>
</dbReference>
<evidence type="ECO:0000256" key="6">
    <source>
        <dbReference type="ARBA" id="ARBA00033192"/>
    </source>
</evidence>
<sequence>MAEGILGLGQGQAAGLNNDMIEKLKAVDRKATVEPIEKKLENFEPEREAISNISTKVDDFLNALKIFSLNQTTGASAFHQKNANVYGEGVIFDAEDVNSLKNGSMNVKVEQLAQKDVWQSGLFDGTTTTKNSLVDQGDLTINGTTINTDGKTYSDLVKEINKISGVDASLVENSSGGFRISIKSSETGLENKIEFSGAAVSHFGFKDVWQSGLFDGTTTTKNSLVDQGDLTINGTTINTDGKTYSDLVKEINKISGVDASLVENSSGGFRISIKSSETGLENKIEFSGAAVSHFGFNDESNNVLKAQDMKMKVDGVDYSNSTNTMTIDGLKITATKESGNSTIEISNYNTDLPKQMQEFANKYNEFKSAIENELYSSESSVYDKSSLRNMLETVKQELFGSGNSNSSLFSFGFSLDSKSGDLLFNQKEFEKATKDGTEELEKLFTGVPEQKGVATRLDEAITINGVKKGLIDYELNMMSREETLKKDKETAETALDTKYSLMAQQFAAYGVIINQMEASFSGLKMLIMQSQASK</sequence>
<dbReference type="InterPro" id="IPR040026">
    <property type="entry name" value="FliD"/>
</dbReference>
<comment type="similarity">
    <text evidence="2">Belongs to the FliD family.</text>
</comment>
<accession>A0ABX2YB20</accession>
<comment type="subunit">
    <text evidence="3">Homopentamer.</text>
</comment>